<dbReference type="PANTHER" id="PTHR24177">
    <property type="entry name" value="CASKIN"/>
    <property type="match status" value="1"/>
</dbReference>
<keyword evidence="2" id="KW-0472">Membrane</keyword>
<dbReference type="PANTHER" id="PTHR24177:SF292">
    <property type="entry name" value="ANKYRIN REPEAT FAMILY PROTEIN-RELATED"/>
    <property type="match status" value="1"/>
</dbReference>
<evidence type="ECO:0000313" key="5">
    <source>
        <dbReference type="RefSeq" id="XP_022137018.1"/>
    </source>
</evidence>
<dbReference type="KEGG" id="mcha:111008583"/>
<protein>
    <submittedName>
        <fullName evidence="5">Ankyrin repeat-containing protein ITN1-like</fullName>
    </submittedName>
</protein>
<dbReference type="Gene3D" id="1.25.40.20">
    <property type="entry name" value="Ankyrin repeat-containing domain"/>
    <property type="match status" value="1"/>
</dbReference>
<dbReference type="Proteomes" id="UP000504603">
    <property type="component" value="Unplaced"/>
</dbReference>
<dbReference type="InterPro" id="IPR036770">
    <property type="entry name" value="Ankyrin_rpt-contain_sf"/>
</dbReference>
<organism evidence="4 5">
    <name type="scientific">Momordica charantia</name>
    <name type="common">Bitter gourd</name>
    <name type="synonym">Balsam pear</name>
    <dbReference type="NCBI Taxonomy" id="3673"/>
    <lineage>
        <taxon>Eukaryota</taxon>
        <taxon>Viridiplantae</taxon>
        <taxon>Streptophyta</taxon>
        <taxon>Embryophyta</taxon>
        <taxon>Tracheophyta</taxon>
        <taxon>Spermatophyta</taxon>
        <taxon>Magnoliopsida</taxon>
        <taxon>eudicotyledons</taxon>
        <taxon>Gunneridae</taxon>
        <taxon>Pentapetalae</taxon>
        <taxon>rosids</taxon>
        <taxon>fabids</taxon>
        <taxon>Cucurbitales</taxon>
        <taxon>Cucurbitaceae</taxon>
        <taxon>Momordiceae</taxon>
        <taxon>Momordica</taxon>
    </lineage>
</organism>
<feature type="compositionally biased region" description="Acidic residues" evidence="1">
    <location>
        <begin position="80"/>
        <end position="89"/>
    </location>
</feature>
<dbReference type="RefSeq" id="XP_022137018.1">
    <property type="nucleotide sequence ID" value="XM_022281326.1"/>
</dbReference>
<dbReference type="GeneID" id="111008583"/>
<feature type="compositionally biased region" description="Basic and acidic residues" evidence="1">
    <location>
        <begin position="1"/>
        <end position="16"/>
    </location>
</feature>
<feature type="transmembrane region" description="Helical" evidence="2">
    <location>
        <begin position="716"/>
        <end position="736"/>
    </location>
</feature>
<dbReference type="Pfam" id="PF12796">
    <property type="entry name" value="Ank_2"/>
    <property type="match status" value="1"/>
</dbReference>
<evidence type="ECO:0000313" key="4">
    <source>
        <dbReference type="Proteomes" id="UP000504603"/>
    </source>
</evidence>
<dbReference type="InterPro" id="IPR002110">
    <property type="entry name" value="Ankyrin_rpt"/>
</dbReference>
<dbReference type="OrthoDB" id="1921232at2759"/>
<keyword evidence="2" id="KW-1133">Transmembrane helix</keyword>
<feature type="domain" description="PGG" evidence="3">
    <location>
        <begin position="596"/>
        <end position="709"/>
    </location>
</feature>
<reference evidence="5" key="1">
    <citation type="submission" date="2025-08" db="UniProtKB">
        <authorList>
            <consortium name="RefSeq"/>
        </authorList>
    </citation>
    <scope>IDENTIFICATION</scope>
    <source>
        <strain evidence="5">OHB3-1</strain>
    </source>
</reference>
<dbReference type="AlphaFoldDB" id="A0A6J1C944"/>
<gene>
    <name evidence="5" type="primary">LOC111008583</name>
</gene>
<evidence type="ECO:0000256" key="1">
    <source>
        <dbReference type="SAM" id="MobiDB-lite"/>
    </source>
</evidence>
<dbReference type="SMART" id="SM00248">
    <property type="entry name" value="ANK"/>
    <property type="match status" value="4"/>
</dbReference>
<evidence type="ECO:0000259" key="3">
    <source>
        <dbReference type="Pfam" id="PF13962"/>
    </source>
</evidence>
<accession>A0A6J1C944</accession>
<keyword evidence="2" id="KW-0812">Transmembrane</keyword>
<feature type="transmembrane region" description="Helical" evidence="2">
    <location>
        <begin position="602"/>
        <end position="622"/>
    </location>
</feature>
<sequence>MRDSMTRVNFKEEDSSSHCSLHPIYKSNPNGEDDEQPMTPTPHRPLVSDEWGSSNHKYLDAINWSPKDNPAPAINGNDVDNVDGEEESDNNPTARPSTEDDRSDTGAPRRESHGNGAHSSHNDGVEPEPNPIPTAEKHHFILCNTKKKSGYLPLNVGLYQAALKGDWKTAKSIFAINSSAVTMKITDAEETALHIAAAAKHISFVENLVELTSPSDLAATNAQGNTALAFAAASGVVRIAKVMVDKNPNLPNLVHDPQIPKPSPVLMAVAYKRKDMASFLFSKTNFEALDTSEQIELLIATISTDYYDIALDILKKKPELAIERNEDNDTALHVLARKPSAVGSSSELSFWKRHVNSRFNGIYNKALMQTLAHQIVERLWKFVVQELTKQELSKFIKTPSRLLHDAAKVGNAEFLIILIRSYPDLLWKVDEDNKSIFHIAVENRQESVFSLIYEIAGLKDFIANYHDKEKNSNMLHLAGILAAPYHLSRVSGAALQMQRELLWFKEVEKIVVSSHLQMRCSIPKPSQQVEMIRDQKMKCSTSDEALPQVKIRIKDQEIIYSVSELSQVKIIRDPADCLTPRELFTKEHKELLKSGEEWMKNTANSCMLVATLIATVVFAAAFTVPGGNDNTGGIPIFRENQAFTVFVVSDVTALILSTTSILTFLSILTSRYAEDDFMVSLPTKLLVGLLTLFVSIACMVVAFSATFFIAYDKTKARIPLAIAAVGIIPVGLFCVFHSKLVLDLLRSAYWSKFSLRQRKRRLF</sequence>
<feature type="transmembrane region" description="Helical" evidence="2">
    <location>
        <begin position="642"/>
        <end position="665"/>
    </location>
</feature>
<feature type="region of interest" description="Disordered" evidence="1">
    <location>
        <begin position="1"/>
        <end position="133"/>
    </location>
</feature>
<evidence type="ECO:0000256" key="2">
    <source>
        <dbReference type="SAM" id="Phobius"/>
    </source>
</evidence>
<dbReference type="Pfam" id="PF13962">
    <property type="entry name" value="PGG"/>
    <property type="match status" value="1"/>
</dbReference>
<name>A0A6J1C944_MOMCH</name>
<feature type="transmembrane region" description="Helical" evidence="2">
    <location>
        <begin position="685"/>
        <end position="710"/>
    </location>
</feature>
<feature type="compositionally biased region" description="Basic and acidic residues" evidence="1">
    <location>
        <begin position="97"/>
        <end position="113"/>
    </location>
</feature>
<dbReference type="GO" id="GO:0016020">
    <property type="term" value="C:membrane"/>
    <property type="evidence" value="ECO:0007669"/>
    <property type="project" value="TreeGrafter"/>
</dbReference>
<dbReference type="InterPro" id="IPR026961">
    <property type="entry name" value="PGG_dom"/>
</dbReference>
<keyword evidence="4" id="KW-1185">Reference proteome</keyword>
<dbReference type="SUPFAM" id="SSF48403">
    <property type="entry name" value="Ankyrin repeat"/>
    <property type="match status" value="1"/>
</dbReference>
<proteinExistence type="predicted"/>